<evidence type="ECO:0000256" key="1">
    <source>
        <dbReference type="SAM" id="MobiDB-lite"/>
    </source>
</evidence>
<evidence type="ECO:0000313" key="2">
    <source>
        <dbReference type="EMBL" id="KAK1716011.1"/>
    </source>
</evidence>
<dbReference type="Proteomes" id="UP001244207">
    <property type="component" value="Unassembled WGS sequence"/>
</dbReference>
<feature type="compositionally biased region" description="Basic and acidic residues" evidence="1">
    <location>
        <begin position="75"/>
        <end position="85"/>
    </location>
</feature>
<dbReference type="GeneID" id="85394715"/>
<name>A0AAD8UEQ1_GLOAC</name>
<comment type="caution">
    <text evidence="2">The sequence shown here is derived from an EMBL/GenBank/DDBJ whole genome shotgun (WGS) entry which is preliminary data.</text>
</comment>
<feature type="region of interest" description="Disordered" evidence="1">
    <location>
        <begin position="75"/>
        <end position="97"/>
    </location>
</feature>
<organism evidence="2 3">
    <name type="scientific">Glomerella acutata</name>
    <name type="common">Colletotrichum acutatum</name>
    <dbReference type="NCBI Taxonomy" id="27357"/>
    <lineage>
        <taxon>Eukaryota</taxon>
        <taxon>Fungi</taxon>
        <taxon>Dikarya</taxon>
        <taxon>Ascomycota</taxon>
        <taxon>Pezizomycotina</taxon>
        <taxon>Sordariomycetes</taxon>
        <taxon>Hypocreomycetidae</taxon>
        <taxon>Glomerellales</taxon>
        <taxon>Glomerellaceae</taxon>
        <taxon>Colletotrichum</taxon>
        <taxon>Colletotrichum acutatum species complex</taxon>
    </lineage>
</organism>
<accession>A0AAD8UEQ1</accession>
<dbReference type="EMBL" id="JAHMHS010000119">
    <property type="protein sequence ID" value="KAK1716011.1"/>
    <property type="molecule type" value="Genomic_DNA"/>
</dbReference>
<reference evidence="2" key="1">
    <citation type="submission" date="2021-12" db="EMBL/GenBank/DDBJ databases">
        <title>Comparative genomics, transcriptomics and evolutionary studies reveal genomic signatures of adaptation to plant cell wall in hemibiotrophic fungi.</title>
        <authorList>
            <consortium name="DOE Joint Genome Institute"/>
            <person name="Baroncelli R."/>
            <person name="Diaz J.F."/>
            <person name="Benocci T."/>
            <person name="Peng M."/>
            <person name="Battaglia E."/>
            <person name="Haridas S."/>
            <person name="Andreopoulos W."/>
            <person name="Labutti K."/>
            <person name="Pangilinan J."/>
            <person name="Floch G.L."/>
            <person name="Makela M.R."/>
            <person name="Henrissat B."/>
            <person name="Grigoriev I.V."/>
            <person name="Crouch J.A."/>
            <person name="De Vries R.P."/>
            <person name="Sukno S.A."/>
            <person name="Thon M.R."/>
        </authorList>
    </citation>
    <scope>NUCLEOTIDE SEQUENCE</scope>
    <source>
        <strain evidence="2">CBS 112980</strain>
    </source>
</reference>
<dbReference type="AlphaFoldDB" id="A0AAD8UEQ1"/>
<evidence type="ECO:0000313" key="3">
    <source>
        <dbReference type="Proteomes" id="UP001244207"/>
    </source>
</evidence>
<gene>
    <name evidence="2" type="ORF">BDZ83DRAFT_655711</name>
</gene>
<sequence length="214" mass="23721">MHGNLDFQIWLERGGQEEAFTVCLTRLWEREREREEGFLDKYDWSSVSDVGAVQVPAGERTKNLVHQRRQLFNKEDSCSSTRKLDQGPGPVVQSGPRVGAGRNAAEAWAGKLQQARLNCQPTKSQWERLDMNLEGAGDGTGVVALAGWYISEAYLWPSATASSTPWEAATAAYVSGLTISGYTDRLLHRGRYLDGIPKSFPVYTAAYDHPRSGV</sequence>
<dbReference type="RefSeq" id="XP_060360405.1">
    <property type="nucleotide sequence ID" value="XM_060510816.1"/>
</dbReference>
<keyword evidence="3" id="KW-1185">Reference proteome</keyword>
<proteinExistence type="predicted"/>
<protein>
    <submittedName>
        <fullName evidence="2">Uncharacterized protein</fullName>
    </submittedName>
</protein>